<dbReference type="AlphaFoldDB" id="A0A152AA87"/>
<sequence length="144" mass="17147">MTTPFHFDLKKNKKDLNKFLDSLHKTKEPDQIDDNDGKIVIEQISLPKEKSKFIEINLNSSNTIDFKQLLIDSNQYDTNTITSKNNNNNNNNRNVNRFHSLINELERKYMDETWDEEDEEDEEDDEDDEDDEDKDDEDKDEMVI</sequence>
<reference evidence="2 3" key="1">
    <citation type="submission" date="2015-12" db="EMBL/GenBank/DDBJ databases">
        <title>Dictyostelia acquired genes for synthesis and detection of signals that induce cell-type specialization by lateral gene transfer from prokaryotes.</title>
        <authorList>
            <person name="Gloeckner G."/>
            <person name="Schaap P."/>
        </authorList>
    </citation>
    <scope>NUCLEOTIDE SEQUENCE [LARGE SCALE GENOMIC DNA]</scope>
    <source>
        <strain evidence="2 3">TK</strain>
    </source>
</reference>
<protein>
    <submittedName>
        <fullName evidence="2">Armadillo repeat-containing protein</fullName>
    </submittedName>
</protein>
<name>A0A152AA87_TIELA</name>
<feature type="region of interest" description="Disordered" evidence="1">
    <location>
        <begin position="108"/>
        <end position="144"/>
    </location>
</feature>
<proteinExistence type="predicted"/>
<gene>
    <name evidence="2" type="ORF">DLAC_00636</name>
</gene>
<evidence type="ECO:0000313" key="3">
    <source>
        <dbReference type="Proteomes" id="UP000076078"/>
    </source>
</evidence>
<evidence type="ECO:0000256" key="1">
    <source>
        <dbReference type="SAM" id="MobiDB-lite"/>
    </source>
</evidence>
<dbReference type="InParanoid" id="A0A152AA87"/>
<keyword evidence="3" id="KW-1185">Reference proteome</keyword>
<dbReference type="EMBL" id="LODT01000001">
    <property type="protein sequence ID" value="KYR03136.1"/>
    <property type="molecule type" value="Genomic_DNA"/>
</dbReference>
<accession>A0A152AA87</accession>
<comment type="caution">
    <text evidence="2">The sequence shown here is derived from an EMBL/GenBank/DDBJ whole genome shotgun (WGS) entry which is preliminary data.</text>
</comment>
<evidence type="ECO:0000313" key="2">
    <source>
        <dbReference type="EMBL" id="KYR03136.1"/>
    </source>
</evidence>
<feature type="compositionally biased region" description="Acidic residues" evidence="1">
    <location>
        <begin position="112"/>
        <end position="144"/>
    </location>
</feature>
<organism evidence="2 3">
    <name type="scientific">Tieghemostelium lacteum</name>
    <name type="common">Slime mold</name>
    <name type="synonym">Dictyostelium lacteum</name>
    <dbReference type="NCBI Taxonomy" id="361077"/>
    <lineage>
        <taxon>Eukaryota</taxon>
        <taxon>Amoebozoa</taxon>
        <taxon>Evosea</taxon>
        <taxon>Eumycetozoa</taxon>
        <taxon>Dictyostelia</taxon>
        <taxon>Dictyosteliales</taxon>
        <taxon>Raperosteliaceae</taxon>
        <taxon>Tieghemostelium</taxon>
    </lineage>
</organism>
<dbReference type="Proteomes" id="UP000076078">
    <property type="component" value="Unassembled WGS sequence"/>
</dbReference>